<evidence type="ECO:0000256" key="4">
    <source>
        <dbReference type="ARBA" id="ARBA00022801"/>
    </source>
</evidence>
<gene>
    <name evidence="11" type="ORF">INT46_004243</name>
</gene>
<keyword evidence="5" id="KW-0904">Protein phosphatase</keyword>
<dbReference type="InterPro" id="IPR000387">
    <property type="entry name" value="Tyr_Pase_dom"/>
</dbReference>
<organism evidence="11 12">
    <name type="scientific">Mucor plumbeus</name>
    <dbReference type="NCBI Taxonomy" id="97098"/>
    <lineage>
        <taxon>Eukaryota</taxon>
        <taxon>Fungi</taxon>
        <taxon>Fungi incertae sedis</taxon>
        <taxon>Mucoromycota</taxon>
        <taxon>Mucoromycotina</taxon>
        <taxon>Mucoromycetes</taxon>
        <taxon>Mucorales</taxon>
        <taxon>Mucorineae</taxon>
        <taxon>Mucoraceae</taxon>
        <taxon>Mucor</taxon>
    </lineage>
</organism>
<dbReference type="CDD" id="cd14500">
    <property type="entry name" value="PTP-IVa"/>
    <property type="match status" value="1"/>
</dbReference>
<dbReference type="GO" id="GO:0005737">
    <property type="term" value="C:cytoplasm"/>
    <property type="evidence" value="ECO:0007669"/>
    <property type="project" value="UniProtKB-ARBA"/>
</dbReference>
<evidence type="ECO:0000256" key="9">
    <source>
        <dbReference type="ARBA" id="ARBA00051722"/>
    </source>
</evidence>
<evidence type="ECO:0000256" key="2">
    <source>
        <dbReference type="ARBA" id="ARBA00013064"/>
    </source>
</evidence>
<evidence type="ECO:0000256" key="5">
    <source>
        <dbReference type="ARBA" id="ARBA00022912"/>
    </source>
</evidence>
<evidence type="ECO:0000256" key="8">
    <source>
        <dbReference type="ARBA" id="ARBA00023289"/>
    </source>
</evidence>
<feature type="domain" description="Tyrosine specific protein phosphatases" evidence="10">
    <location>
        <begin position="91"/>
        <end position="167"/>
    </location>
</feature>
<evidence type="ECO:0000256" key="1">
    <source>
        <dbReference type="ARBA" id="ARBA00009580"/>
    </source>
</evidence>
<sequence>MLKPHAYSKIQKPLLHPPTYIAYKDIRFLITDTPCINNMSRYIKEFERWNVTDVVRCCKATYSQNIMNEQGIQVHDWTFRDGDPPPKCIIDGWLDLVDFRFKNNQNDDFYNALKQQPCIAAHCVAGLGRAPVLVAIALIEEGMDPLDSIAFIRKHRKGAINNRQLKYLEGYKRRKRSSSSCCIT</sequence>
<dbReference type="Pfam" id="PF00102">
    <property type="entry name" value="Y_phosphatase"/>
    <property type="match status" value="1"/>
</dbReference>
<dbReference type="AlphaFoldDB" id="A0A8H7VAT4"/>
<evidence type="ECO:0000256" key="3">
    <source>
        <dbReference type="ARBA" id="ARBA00022481"/>
    </source>
</evidence>
<dbReference type="InterPro" id="IPR050561">
    <property type="entry name" value="PTP"/>
</dbReference>
<dbReference type="Gene3D" id="3.90.190.10">
    <property type="entry name" value="Protein tyrosine phosphatase superfamily"/>
    <property type="match status" value="1"/>
</dbReference>
<comment type="caution">
    <text evidence="11">The sequence shown here is derived from an EMBL/GenBank/DDBJ whole genome shotgun (WGS) entry which is preliminary data.</text>
</comment>
<keyword evidence="7" id="KW-0449">Lipoprotein</keyword>
<protein>
    <recommendedName>
        <fullName evidence="2">protein-tyrosine-phosphatase</fullName>
        <ecNumber evidence="2">3.1.3.48</ecNumber>
    </recommendedName>
</protein>
<dbReference type="EC" id="3.1.3.48" evidence="2"/>
<reference evidence="11" key="1">
    <citation type="submission" date="2020-12" db="EMBL/GenBank/DDBJ databases">
        <title>Metabolic potential, ecology and presence of endohyphal bacteria is reflected in genomic diversity of Mucoromycotina.</title>
        <authorList>
            <person name="Muszewska A."/>
            <person name="Okrasinska A."/>
            <person name="Steczkiewicz K."/>
            <person name="Drgas O."/>
            <person name="Orlowska M."/>
            <person name="Perlinska-Lenart U."/>
            <person name="Aleksandrzak-Piekarczyk T."/>
            <person name="Szatraj K."/>
            <person name="Zielenkiewicz U."/>
            <person name="Pilsyk S."/>
            <person name="Malc E."/>
            <person name="Mieczkowski P."/>
            <person name="Kruszewska J.S."/>
            <person name="Biernat P."/>
            <person name="Pawlowska J."/>
        </authorList>
    </citation>
    <scope>NUCLEOTIDE SEQUENCE</scope>
    <source>
        <strain evidence="11">CBS 226.32</strain>
    </source>
</reference>
<dbReference type="InterPro" id="IPR029021">
    <property type="entry name" value="Prot-tyrosine_phosphatase-like"/>
</dbReference>
<accession>A0A8H7VAT4</accession>
<dbReference type="EMBL" id="JAEPRC010000091">
    <property type="protein sequence ID" value="KAG2209678.1"/>
    <property type="molecule type" value="Genomic_DNA"/>
</dbReference>
<name>A0A8H7VAT4_9FUNG</name>
<evidence type="ECO:0000313" key="12">
    <source>
        <dbReference type="Proteomes" id="UP000650833"/>
    </source>
</evidence>
<evidence type="ECO:0000256" key="6">
    <source>
        <dbReference type="ARBA" id="ARBA00023157"/>
    </source>
</evidence>
<dbReference type="InterPro" id="IPR000242">
    <property type="entry name" value="PTP_cat"/>
</dbReference>
<dbReference type="PANTHER" id="PTHR23339">
    <property type="entry name" value="TYROSINE SPECIFIC PROTEIN PHOSPHATASE AND DUAL SPECIFICITY PROTEIN PHOSPHATASE"/>
    <property type="match status" value="1"/>
</dbReference>
<dbReference type="FunFam" id="3.90.190.10:FF:000086">
    <property type="entry name" value="Protein tyrosine phosphatase-like protein"/>
    <property type="match status" value="1"/>
</dbReference>
<dbReference type="PROSITE" id="PS50056">
    <property type="entry name" value="TYR_PHOSPHATASE_2"/>
    <property type="match status" value="1"/>
</dbReference>
<keyword evidence="12" id="KW-1185">Reference proteome</keyword>
<dbReference type="GO" id="GO:0004725">
    <property type="term" value="F:protein tyrosine phosphatase activity"/>
    <property type="evidence" value="ECO:0007669"/>
    <property type="project" value="UniProtKB-EC"/>
</dbReference>
<evidence type="ECO:0000256" key="7">
    <source>
        <dbReference type="ARBA" id="ARBA00023288"/>
    </source>
</evidence>
<dbReference type="InterPro" id="IPR003595">
    <property type="entry name" value="Tyr_Pase_cat"/>
</dbReference>
<keyword evidence="8" id="KW-0636">Prenylation</keyword>
<keyword evidence="6" id="KW-1015">Disulfide bond</keyword>
<comment type="similarity">
    <text evidence="1">Belongs to the protein-tyrosine phosphatase family.</text>
</comment>
<comment type="catalytic activity">
    <reaction evidence="9">
        <text>O-phospho-L-tyrosyl-[protein] + H2O = L-tyrosyl-[protein] + phosphate</text>
        <dbReference type="Rhea" id="RHEA:10684"/>
        <dbReference type="Rhea" id="RHEA-COMP:10136"/>
        <dbReference type="Rhea" id="RHEA-COMP:20101"/>
        <dbReference type="ChEBI" id="CHEBI:15377"/>
        <dbReference type="ChEBI" id="CHEBI:43474"/>
        <dbReference type="ChEBI" id="CHEBI:46858"/>
        <dbReference type="ChEBI" id="CHEBI:61978"/>
        <dbReference type="EC" id="3.1.3.48"/>
    </reaction>
</comment>
<keyword evidence="3" id="KW-0488">Methylation</keyword>
<proteinExistence type="inferred from homology"/>
<dbReference type="SUPFAM" id="SSF52799">
    <property type="entry name" value="(Phosphotyrosine protein) phosphatases II"/>
    <property type="match status" value="1"/>
</dbReference>
<keyword evidence="4" id="KW-0378">Hydrolase</keyword>
<dbReference type="Proteomes" id="UP000650833">
    <property type="component" value="Unassembled WGS sequence"/>
</dbReference>
<dbReference type="SMART" id="SM00404">
    <property type="entry name" value="PTPc_motif"/>
    <property type="match status" value="1"/>
</dbReference>
<evidence type="ECO:0000313" key="11">
    <source>
        <dbReference type="EMBL" id="KAG2209678.1"/>
    </source>
</evidence>
<evidence type="ECO:0000259" key="10">
    <source>
        <dbReference type="PROSITE" id="PS50056"/>
    </source>
</evidence>
<dbReference type="OrthoDB" id="5632at2759"/>